<dbReference type="InterPro" id="IPR020846">
    <property type="entry name" value="MFS_dom"/>
</dbReference>
<keyword evidence="4" id="KW-0472">Membrane</keyword>
<dbReference type="RefSeq" id="WP_114539647.1">
    <property type="nucleotide sequence ID" value="NZ_PPUT01000037.1"/>
</dbReference>
<sequence length="432" mass="46465">MSTEVAKKSGSGYAWLVMVGFGMVMCATIGAITVMGGLFYYPVCEELGFDLSSFTLYVTLSMVFMALGMPICGKIMASGKIKLSVLMTVAVLLELVPFACMSMFTEMWMWFVAAVPIGFGLSATSTVTAAPTLGNWFHKKTGFAIGMIFTIQSIFVAVASPIFSNMIEMLGWRMSYVVLAIIAAVMALPFTIFVIRYRPEDKGMLPYGYDPNAVEEEGGAVAETGVPYKLALRSVPFVMAVLVVMMSMTISNMNVVFPTYAEVVGLGAIVGGFMVTAASLADIALNPILGTTADKFGPTKSFIGWTVVTMVSFVILYFSVNSPILAIVGAGINDVMYALCGVGLATFTMAWFGKKDYERIFSTVMMFGYLVASLGVPIMMKIYEVTGAFENVFVFGFIVCAIIIVCLLVGEKQSAKLPQETVEVAAEAAPQE</sequence>
<dbReference type="Gene3D" id="1.20.1250.20">
    <property type="entry name" value="MFS general substrate transporter like domains"/>
    <property type="match status" value="2"/>
</dbReference>
<reference evidence="5 6" key="1">
    <citation type="journal article" date="2018" name="Elife">
        <title>Discovery and characterization of a prevalent human gut bacterial enzyme sufficient for the inactivation of a family of plant toxins.</title>
        <authorList>
            <person name="Koppel N."/>
            <person name="Bisanz J.E."/>
            <person name="Pandelia M.E."/>
            <person name="Turnbaugh P.J."/>
            <person name="Balskus E.P."/>
        </authorList>
    </citation>
    <scope>NUCLEOTIDE SEQUENCE [LARGE SCALE GENOMIC DNA]</scope>
    <source>
        <strain evidence="5 6">OB21 GAM 11</strain>
    </source>
</reference>
<dbReference type="PROSITE" id="PS50850">
    <property type="entry name" value="MFS"/>
    <property type="match status" value="1"/>
</dbReference>
<evidence type="ECO:0000313" key="5">
    <source>
        <dbReference type="EMBL" id="RDC41906.1"/>
    </source>
</evidence>
<keyword evidence="3" id="KW-1133">Transmembrane helix</keyword>
<dbReference type="PANTHER" id="PTHR11360">
    <property type="entry name" value="MONOCARBOXYLATE TRANSPORTER"/>
    <property type="match status" value="1"/>
</dbReference>
<evidence type="ECO:0000256" key="2">
    <source>
        <dbReference type="ARBA" id="ARBA00022692"/>
    </source>
</evidence>
<dbReference type="EMBL" id="PPUT01000037">
    <property type="protein sequence ID" value="RDC41906.1"/>
    <property type="molecule type" value="Genomic_DNA"/>
</dbReference>
<dbReference type="AlphaFoldDB" id="A0A369NYD3"/>
<dbReference type="InterPro" id="IPR011701">
    <property type="entry name" value="MFS"/>
</dbReference>
<comment type="caution">
    <text evidence="5">The sequence shown here is derived from an EMBL/GenBank/DDBJ whole genome shotgun (WGS) entry which is preliminary data.</text>
</comment>
<evidence type="ECO:0000313" key="6">
    <source>
        <dbReference type="Proteomes" id="UP000253805"/>
    </source>
</evidence>
<evidence type="ECO:0000256" key="1">
    <source>
        <dbReference type="ARBA" id="ARBA00004651"/>
    </source>
</evidence>
<name>A0A369NYD3_9ACTN</name>
<evidence type="ECO:0000256" key="4">
    <source>
        <dbReference type="ARBA" id="ARBA00023136"/>
    </source>
</evidence>
<dbReference type="InterPro" id="IPR050327">
    <property type="entry name" value="Proton-linked_MCT"/>
</dbReference>
<dbReference type="InterPro" id="IPR036259">
    <property type="entry name" value="MFS_trans_sf"/>
</dbReference>
<dbReference type="SUPFAM" id="SSF103473">
    <property type="entry name" value="MFS general substrate transporter"/>
    <property type="match status" value="1"/>
</dbReference>
<accession>A0A369NYD3</accession>
<dbReference type="PANTHER" id="PTHR11360:SF284">
    <property type="entry name" value="EG:103B4.3 PROTEIN-RELATED"/>
    <property type="match status" value="1"/>
</dbReference>
<keyword evidence="2" id="KW-0812">Transmembrane</keyword>
<protein>
    <submittedName>
        <fullName evidence="5">MFS transporter</fullName>
    </submittedName>
</protein>
<organism evidence="5 6">
    <name type="scientific">Adlercreutzia equolifaciens subsp. celatus</name>
    <dbReference type="NCBI Taxonomy" id="394340"/>
    <lineage>
        <taxon>Bacteria</taxon>
        <taxon>Bacillati</taxon>
        <taxon>Actinomycetota</taxon>
        <taxon>Coriobacteriia</taxon>
        <taxon>Eggerthellales</taxon>
        <taxon>Eggerthellaceae</taxon>
        <taxon>Adlercreutzia</taxon>
    </lineage>
</organism>
<dbReference type="GO" id="GO:0005886">
    <property type="term" value="C:plasma membrane"/>
    <property type="evidence" value="ECO:0007669"/>
    <property type="project" value="UniProtKB-SubCell"/>
</dbReference>
<dbReference type="GO" id="GO:0022857">
    <property type="term" value="F:transmembrane transporter activity"/>
    <property type="evidence" value="ECO:0007669"/>
    <property type="project" value="InterPro"/>
</dbReference>
<gene>
    <name evidence="5" type="ORF">C1850_10725</name>
</gene>
<dbReference type="Proteomes" id="UP000253805">
    <property type="component" value="Unassembled WGS sequence"/>
</dbReference>
<evidence type="ECO:0000256" key="3">
    <source>
        <dbReference type="ARBA" id="ARBA00022989"/>
    </source>
</evidence>
<comment type="subcellular location">
    <subcellularLocation>
        <location evidence="1">Cell membrane</location>
        <topology evidence="1">Multi-pass membrane protein</topology>
    </subcellularLocation>
</comment>
<dbReference type="Pfam" id="PF07690">
    <property type="entry name" value="MFS_1"/>
    <property type="match status" value="1"/>
</dbReference>
<proteinExistence type="predicted"/>